<evidence type="ECO:0000256" key="2">
    <source>
        <dbReference type="SAM" id="Phobius"/>
    </source>
</evidence>
<feature type="compositionally biased region" description="Low complexity" evidence="1">
    <location>
        <begin position="998"/>
        <end position="1013"/>
    </location>
</feature>
<dbReference type="Proteomes" id="UP001283361">
    <property type="component" value="Unassembled WGS sequence"/>
</dbReference>
<dbReference type="SMART" id="SM00271">
    <property type="entry name" value="DnaJ"/>
    <property type="match status" value="1"/>
</dbReference>
<proteinExistence type="predicted"/>
<reference evidence="4" key="1">
    <citation type="journal article" date="2023" name="G3 (Bethesda)">
        <title>A reference genome for the long-term kleptoplast-retaining sea slug Elysia crispata morphotype clarki.</title>
        <authorList>
            <person name="Eastman K.E."/>
            <person name="Pendleton A.L."/>
            <person name="Shaikh M.A."/>
            <person name="Suttiyut T."/>
            <person name="Ogas R."/>
            <person name="Tomko P."/>
            <person name="Gavelis G."/>
            <person name="Widhalm J.R."/>
            <person name="Wisecaver J.H."/>
        </authorList>
    </citation>
    <scope>NUCLEOTIDE SEQUENCE</scope>
    <source>
        <strain evidence="4">ECLA1</strain>
    </source>
</reference>
<dbReference type="PANTHER" id="PTHR44665">
    <property type="entry name" value="DNAJ HOMOLOG SUBFAMILY C MEMBER 14"/>
    <property type="match status" value="1"/>
</dbReference>
<keyword evidence="2" id="KW-1133">Transmembrane helix</keyword>
<keyword evidence="5" id="KW-1185">Reference proteome</keyword>
<dbReference type="InterPro" id="IPR032843">
    <property type="entry name" value="Jiv"/>
</dbReference>
<sequence length="1023" mass="113668">MDNNEDPLDKISRQLSEMGPLPNMAIPSNGSTSPNLIGDQWTQFGSGGVTGATQVPFHNLYTWNSLDLTDSKCLSQPHAQQVHDYSSSEIPFGGYNQSTNSWPENPHHFTSHQFSNQDLLPRRCHQDRIDRMSFEQGPISSSHPMSDISFHGDSVSPVAAAHSPVQNDYFSNSSMSPQVSDLLRRSSQPARMYAPNYSSERMRSAPTELFSSDRLAHTHNPPLFDPRLPPPPFLVQRQHSDSSARPHTCSSDTDIFSQAQINKSKLDIDLGTNIESPTVNLTDPADQCLDIEEGKQLYKVAIDRWELPENCAPERNYIAPMGVNQETSQVDKTKPSYSDIAKTPKNSQPASVKVDSQTMEDPKATTPRLQKKDLKAFRPPMRRTSSGSKFLPRGSDHTKGQVASRYGLDDFSEHTGVSLSSSSESLSHTTRTRRDSGSSAGSSINALDDIVLTTSPDTQTTAKGRNIEQKNMSSGATKPAKNTTKLASKSVPTGKEHVFFDPKRIFQSKSSSKPQAPAGVEPKAKLNLGPAEPYIPMTNSTLLNNGKPTAGSISSKLSSSAKQHDYINNDLRDANKLTNKTAEEIAHCGGSSSSSQMDGNHKYEREHRVGRRSGSRTNGGFKKDKKKPGDNGQRASEGENGPHHQQDRPSLLLENLNTGKLEELMSLLWEKVSLWGNVLIVWLLNFLIYGLTTVLFLATSAVHLVLLLLSKCWSVAKLIRGRDGSKESGRWSSREHLRRRVGVEENIVLPSTGDEAMKRLLACKGKDPYSILGLRADSTDEEIKKYYRKQAVLVHPDKNQEPGAEEAFKVLGHAFEMIGEPSKRKQYDSHTQEELEAEAMREFADMLTKLQTKIQEAANIMRCDTCEGKHRRVPVDRPFYSARFCEGCHTHHQAKEGDVWAESTMLGFYWHYYALMEGRVYDITEWMKCHRECFKHMKANAHGVMYRIATDGNRKNKHHASNDANLEDIINRLFNKSNAGDGDHTAWGRPASADRAWTTPGSGMAGAGTASSGRKGGRKKKRR</sequence>
<dbReference type="PROSITE" id="PS50076">
    <property type="entry name" value="DNAJ_2"/>
    <property type="match status" value="1"/>
</dbReference>
<feature type="transmembrane region" description="Helical" evidence="2">
    <location>
        <begin position="679"/>
        <end position="709"/>
    </location>
</feature>
<keyword evidence="2" id="KW-0812">Transmembrane</keyword>
<feature type="region of interest" description="Disordered" evidence="1">
    <location>
        <begin position="168"/>
        <end position="187"/>
    </location>
</feature>
<dbReference type="SUPFAM" id="SSF46565">
    <property type="entry name" value="Chaperone J-domain"/>
    <property type="match status" value="1"/>
</dbReference>
<dbReference type="Pfam" id="PF14901">
    <property type="entry name" value="Jiv90"/>
    <property type="match status" value="1"/>
</dbReference>
<feature type="region of interest" description="Disordered" evidence="1">
    <location>
        <begin position="586"/>
        <end position="649"/>
    </location>
</feature>
<feature type="compositionally biased region" description="Low complexity" evidence="1">
    <location>
        <begin position="414"/>
        <end position="429"/>
    </location>
</feature>
<dbReference type="InterPro" id="IPR001623">
    <property type="entry name" value="DnaJ_domain"/>
</dbReference>
<dbReference type="InterPro" id="IPR036869">
    <property type="entry name" value="J_dom_sf"/>
</dbReference>
<accession>A0AAE1B2X6</accession>
<keyword evidence="2" id="KW-0472">Membrane</keyword>
<evidence type="ECO:0000259" key="3">
    <source>
        <dbReference type="PROSITE" id="PS50076"/>
    </source>
</evidence>
<dbReference type="EMBL" id="JAWDGP010000638">
    <property type="protein sequence ID" value="KAK3798695.1"/>
    <property type="molecule type" value="Genomic_DNA"/>
</dbReference>
<feature type="region of interest" description="Disordered" evidence="1">
    <location>
        <begin position="325"/>
        <end position="401"/>
    </location>
</feature>
<feature type="region of interest" description="Disordered" evidence="1">
    <location>
        <begin position="18"/>
        <end position="39"/>
    </location>
</feature>
<feature type="region of interest" description="Disordered" evidence="1">
    <location>
        <begin position="96"/>
        <end position="119"/>
    </location>
</feature>
<dbReference type="PANTHER" id="PTHR44665:SF1">
    <property type="entry name" value="DNAJ HOMOLOG SUBFAMILY C MEMBER 14"/>
    <property type="match status" value="1"/>
</dbReference>
<evidence type="ECO:0000256" key="1">
    <source>
        <dbReference type="SAM" id="MobiDB-lite"/>
    </source>
</evidence>
<feature type="region of interest" description="Disordered" evidence="1">
    <location>
        <begin position="981"/>
        <end position="1023"/>
    </location>
</feature>
<feature type="compositionally biased region" description="Basic and acidic residues" evidence="1">
    <location>
        <begin position="494"/>
        <end position="504"/>
    </location>
</feature>
<protein>
    <recommendedName>
        <fullName evidence="3">J domain-containing protein</fullName>
    </recommendedName>
</protein>
<gene>
    <name evidence="4" type="ORF">RRG08_029475</name>
</gene>
<feature type="region of interest" description="Disordered" evidence="1">
    <location>
        <begin position="414"/>
        <end position="525"/>
    </location>
</feature>
<dbReference type="Gene3D" id="1.10.287.110">
    <property type="entry name" value="DnaJ domain"/>
    <property type="match status" value="1"/>
</dbReference>
<feature type="compositionally biased region" description="Basic and acidic residues" evidence="1">
    <location>
        <begin position="636"/>
        <end position="647"/>
    </location>
</feature>
<feature type="compositionally biased region" description="Polar residues" evidence="1">
    <location>
        <begin position="344"/>
        <end position="359"/>
    </location>
</feature>
<feature type="domain" description="J" evidence="3">
    <location>
        <begin position="767"/>
        <end position="831"/>
    </location>
</feature>
<organism evidence="4 5">
    <name type="scientific">Elysia crispata</name>
    <name type="common">lettuce slug</name>
    <dbReference type="NCBI Taxonomy" id="231223"/>
    <lineage>
        <taxon>Eukaryota</taxon>
        <taxon>Metazoa</taxon>
        <taxon>Spiralia</taxon>
        <taxon>Lophotrochozoa</taxon>
        <taxon>Mollusca</taxon>
        <taxon>Gastropoda</taxon>
        <taxon>Heterobranchia</taxon>
        <taxon>Euthyneura</taxon>
        <taxon>Panpulmonata</taxon>
        <taxon>Sacoglossa</taxon>
        <taxon>Placobranchoidea</taxon>
        <taxon>Plakobranchidae</taxon>
        <taxon>Elysia</taxon>
    </lineage>
</organism>
<dbReference type="AlphaFoldDB" id="A0AAE1B2X6"/>
<comment type="caution">
    <text evidence="4">The sequence shown here is derived from an EMBL/GenBank/DDBJ whole genome shotgun (WGS) entry which is preliminary data.</text>
</comment>
<evidence type="ECO:0000313" key="4">
    <source>
        <dbReference type="EMBL" id="KAK3798695.1"/>
    </source>
</evidence>
<feature type="compositionally biased region" description="Polar residues" evidence="1">
    <location>
        <begin position="26"/>
        <end position="39"/>
    </location>
</feature>
<dbReference type="PRINTS" id="PR00625">
    <property type="entry name" value="JDOMAIN"/>
</dbReference>
<evidence type="ECO:0000313" key="5">
    <source>
        <dbReference type="Proteomes" id="UP001283361"/>
    </source>
</evidence>
<feature type="compositionally biased region" description="Polar residues" evidence="1">
    <location>
        <begin position="452"/>
        <end position="491"/>
    </location>
</feature>
<name>A0AAE1B2X6_9GAST</name>
<dbReference type="InterPro" id="IPR052317">
    <property type="entry name" value="Viral_replicn-host_int_reg"/>
</dbReference>
<dbReference type="CDD" id="cd06257">
    <property type="entry name" value="DnaJ"/>
    <property type="match status" value="1"/>
</dbReference>
<dbReference type="Pfam" id="PF00226">
    <property type="entry name" value="DnaJ"/>
    <property type="match status" value="1"/>
</dbReference>